<organism evidence="2 3">
    <name type="scientific">Lophium mytilinum</name>
    <dbReference type="NCBI Taxonomy" id="390894"/>
    <lineage>
        <taxon>Eukaryota</taxon>
        <taxon>Fungi</taxon>
        <taxon>Dikarya</taxon>
        <taxon>Ascomycota</taxon>
        <taxon>Pezizomycotina</taxon>
        <taxon>Dothideomycetes</taxon>
        <taxon>Pleosporomycetidae</taxon>
        <taxon>Mytilinidiales</taxon>
        <taxon>Mytilinidiaceae</taxon>
        <taxon>Lophium</taxon>
    </lineage>
</organism>
<dbReference type="InterPro" id="IPR011993">
    <property type="entry name" value="PH-like_dom_sf"/>
</dbReference>
<dbReference type="Pfam" id="PF16979">
    <property type="entry name" value="SIN1_PH"/>
    <property type="match status" value="1"/>
</dbReference>
<dbReference type="Proteomes" id="UP000799750">
    <property type="component" value="Unassembled WGS sequence"/>
</dbReference>
<evidence type="ECO:0000259" key="1">
    <source>
        <dbReference type="Pfam" id="PF16979"/>
    </source>
</evidence>
<keyword evidence="3" id="KW-1185">Reference proteome</keyword>
<reference evidence="2" key="1">
    <citation type="journal article" date="2020" name="Stud. Mycol.">
        <title>101 Dothideomycetes genomes: a test case for predicting lifestyles and emergence of pathogens.</title>
        <authorList>
            <person name="Haridas S."/>
            <person name="Albert R."/>
            <person name="Binder M."/>
            <person name="Bloem J."/>
            <person name="Labutti K."/>
            <person name="Salamov A."/>
            <person name="Andreopoulos B."/>
            <person name="Baker S."/>
            <person name="Barry K."/>
            <person name="Bills G."/>
            <person name="Bluhm B."/>
            <person name="Cannon C."/>
            <person name="Castanera R."/>
            <person name="Culley D."/>
            <person name="Daum C."/>
            <person name="Ezra D."/>
            <person name="Gonzalez J."/>
            <person name="Henrissat B."/>
            <person name="Kuo A."/>
            <person name="Liang C."/>
            <person name="Lipzen A."/>
            <person name="Lutzoni F."/>
            <person name="Magnuson J."/>
            <person name="Mondo S."/>
            <person name="Nolan M."/>
            <person name="Ohm R."/>
            <person name="Pangilinan J."/>
            <person name="Park H.-J."/>
            <person name="Ramirez L."/>
            <person name="Alfaro M."/>
            <person name="Sun H."/>
            <person name="Tritt A."/>
            <person name="Yoshinaga Y."/>
            <person name="Zwiers L.-H."/>
            <person name="Turgeon B."/>
            <person name="Goodwin S."/>
            <person name="Spatafora J."/>
            <person name="Crous P."/>
            <person name="Grigoriev I."/>
        </authorList>
    </citation>
    <scope>NUCLEOTIDE SEQUENCE</scope>
    <source>
        <strain evidence="2">CBS 269.34</strain>
    </source>
</reference>
<evidence type="ECO:0000313" key="3">
    <source>
        <dbReference type="Proteomes" id="UP000799750"/>
    </source>
</evidence>
<proteinExistence type="predicted"/>
<dbReference type="InterPro" id="IPR031313">
    <property type="entry name" value="Sin1_PH_dom"/>
</dbReference>
<dbReference type="AlphaFoldDB" id="A0A6A6QYI7"/>
<gene>
    <name evidence="2" type="ORF">BU16DRAFT_525163</name>
</gene>
<dbReference type="EMBL" id="MU004186">
    <property type="protein sequence ID" value="KAF2497511.1"/>
    <property type="molecule type" value="Genomic_DNA"/>
</dbReference>
<evidence type="ECO:0000313" key="2">
    <source>
        <dbReference type="EMBL" id="KAF2497511.1"/>
    </source>
</evidence>
<feature type="domain" description="SIN1-type PH" evidence="1">
    <location>
        <begin position="9"/>
        <end position="79"/>
    </location>
</feature>
<sequence>MLDGDYLHDWLEIRPSDLPFNLKPGKTTEIPISKISDRKTGRLRPDEVKLAVDGNEVKECIFEAQNREQGEEIVHEIKSRAQWHYHEFEWSFPSDA</sequence>
<protein>
    <recommendedName>
        <fullName evidence="1">SIN1-type PH domain-containing protein</fullName>
    </recommendedName>
</protein>
<dbReference type="Gene3D" id="2.30.29.30">
    <property type="entry name" value="Pleckstrin-homology domain (PH domain)/Phosphotyrosine-binding domain (PTB)"/>
    <property type="match status" value="1"/>
</dbReference>
<name>A0A6A6QYI7_9PEZI</name>
<accession>A0A6A6QYI7</accession>